<organism evidence="2 4">
    <name type="scientific">Didymodactylos carnosus</name>
    <dbReference type="NCBI Taxonomy" id="1234261"/>
    <lineage>
        <taxon>Eukaryota</taxon>
        <taxon>Metazoa</taxon>
        <taxon>Spiralia</taxon>
        <taxon>Gnathifera</taxon>
        <taxon>Rotifera</taxon>
        <taxon>Eurotatoria</taxon>
        <taxon>Bdelloidea</taxon>
        <taxon>Philodinida</taxon>
        <taxon>Philodinidae</taxon>
        <taxon>Didymodactylos</taxon>
    </lineage>
</organism>
<dbReference type="Pfam" id="PF07534">
    <property type="entry name" value="TLD"/>
    <property type="match status" value="1"/>
</dbReference>
<sequence length="357" mass="40808">IKQNPSGFRSVDEFCQQIPVSIENLFHVAFHIRNLKRHTIDQLLDNEEKMLLANRNRPGGVQITETFIPDNTDNHQTNNDSHNEYTNVVDNAFNLTRIPKESILEHKHFLILWNWLPPRLSLSQPELLFTTQEHGCRLQTLLDKIDDIEYSIMIVKASNGEIFGAFCAGLWSLRHNKTYFGCGESFLFTLHPKPIKYPWIGIKQLSDDAHHRHLITNEKNSTSHISSTKELFLFVSNEKISIGGGGNDGLSIDQSLCDGRTSRCETFQNEPLCSLTYFTISILMLLYQTLISCQLIFIVYSLKPIHLTLVVCGDRVTEASNALKSALIFTPPPLIFHIFTENHLKQEFQSKVLITNE</sequence>
<name>A0A815UFV0_9BILA</name>
<feature type="domain" description="TLDc" evidence="1">
    <location>
        <begin position="102"/>
        <end position="291"/>
    </location>
</feature>
<proteinExistence type="predicted"/>
<evidence type="ECO:0000313" key="3">
    <source>
        <dbReference type="EMBL" id="CAF4378893.1"/>
    </source>
</evidence>
<evidence type="ECO:0000313" key="4">
    <source>
        <dbReference type="Proteomes" id="UP000663829"/>
    </source>
</evidence>
<dbReference type="Proteomes" id="UP000663829">
    <property type="component" value="Unassembled WGS sequence"/>
</dbReference>
<dbReference type="PANTHER" id="PTHR23354">
    <property type="entry name" value="NUCLEOLAR PROTEIN 7/ESTROGEN RECEPTOR COACTIVATOR-RELATED"/>
    <property type="match status" value="1"/>
</dbReference>
<dbReference type="OrthoDB" id="10065050at2759"/>
<evidence type="ECO:0000313" key="2">
    <source>
        <dbReference type="EMBL" id="CAF1519274.1"/>
    </source>
</evidence>
<protein>
    <recommendedName>
        <fullName evidence="1">TLDc domain-containing protein</fullName>
    </recommendedName>
</protein>
<dbReference type="SMART" id="SM00584">
    <property type="entry name" value="TLDc"/>
    <property type="match status" value="1"/>
</dbReference>
<dbReference type="EMBL" id="CAJNOQ010023732">
    <property type="protein sequence ID" value="CAF1519274.1"/>
    <property type="molecule type" value="Genomic_DNA"/>
</dbReference>
<dbReference type="PROSITE" id="PS51886">
    <property type="entry name" value="TLDC"/>
    <property type="match status" value="1"/>
</dbReference>
<dbReference type="InterPro" id="IPR006571">
    <property type="entry name" value="TLDc_dom"/>
</dbReference>
<reference evidence="2" key="1">
    <citation type="submission" date="2021-02" db="EMBL/GenBank/DDBJ databases">
        <authorList>
            <person name="Nowell W R."/>
        </authorList>
    </citation>
    <scope>NUCLEOTIDE SEQUENCE</scope>
</reference>
<dbReference type="EMBL" id="CAJOBC010089284">
    <property type="protein sequence ID" value="CAF4378893.1"/>
    <property type="molecule type" value="Genomic_DNA"/>
</dbReference>
<dbReference type="PANTHER" id="PTHR23354:SF122">
    <property type="entry name" value="GTPASE-ACTIVATING PROTEIN SKYWALKER"/>
    <property type="match status" value="1"/>
</dbReference>
<evidence type="ECO:0000259" key="1">
    <source>
        <dbReference type="PROSITE" id="PS51886"/>
    </source>
</evidence>
<dbReference type="Proteomes" id="UP000681722">
    <property type="component" value="Unassembled WGS sequence"/>
</dbReference>
<dbReference type="AlphaFoldDB" id="A0A815UFV0"/>
<accession>A0A815UFV0</accession>
<gene>
    <name evidence="2" type="ORF">GPM918_LOCUS37479</name>
    <name evidence="3" type="ORF">SRO942_LOCUS38246</name>
</gene>
<comment type="caution">
    <text evidence="2">The sequence shown here is derived from an EMBL/GenBank/DDBJ whole genome shotgun (WGS) entry which is preliminary data.</text>
</comment>
<feature type="non-terminal residue" evidence="2">
    <location>
        <position position="1"/>
    </location>
</feature>
<keyword evidence="4" id="KW-1185">Reference proteome</keyword>